<accession>A0A2G6JRZ3</accession>
<protein>
    <submittedName>
        <fullName evidence="1">Uncharacterized protein</fullName>
    </submittedName>
</protein>
<dbReference type="AlphaFoldDB" id="A0A2G6JRZ3"/>
<organism evidence="1 2">
    <name type="scientific">Neptuniibacter caesariensis</name>
    <dbReference type="NCBI Taxonomy" id="207954"/>
    <lineage>
        <taxon>Bacteria</taxon>
        <taxon>Pseudomonadati</taxon>
        <taxon>Pseudomonadota</taxon>
        <taxon>Gammaproteobacteria</taxon>
        <taxon>Oceanospirillales</taxon>
        <taxon>Oceanospirillaceae</taxon>
        <taxon>Neptuniibacter</taxon>
    </lineage>
</organism>
<reference evidence="1 2" key="1">
    <citation type="submission" date="2017-10" db="EMBL/GenBank/DDBJ databases">
        <title>Novel microbial diversity and functional potential in the marine mammal oral microbiome.</title>
        <authorList>
            <person name="Dudek N.K."/>
            <person name="Sun C.L."/>
            <person name="Burstein D."/>
            <person name="Kantor R.S."/>
            <person name="Aliaga Goltsman D.S."/>
            <person name="Bik E.M."/>
            <person name="Thomas B.C."/>
            <person name="Banfield J.F."/>
            <person name="Relman D.A."/>
        </authorList>
    </citation>
    <scope>NUCLEOTIDE SEQUENCE [LARGE SCALE GENOMIC DNA]</scope>
    <source>
        <strain evidence="1">DOLJORAL78_47_21</strain>
    </source>
</reference>
<evidence type="ECO:0000313" key="1">
    <source>
        <dbReference type="EMBL" id="PIE25299.1"/>
    </source>
</evidence>
<comment type="caution">
    <text evidence="1">The sequence shown here is derived from an EMBL/GenBank/DDBJ whole genome shotgun (WGS) entry which is preliminary data.</text>
</comment>
<dbReference type="Proteomes" id="UP000243469">
    <property type="component" value="Unassembled WGS sequence"/>
</dbReference>
<evidence type="ECO:0000313" key="2">
    <source>
        <dbReference type="Proteomes" id="UP000243469"/>
    </source>
</evidence>
<name>A0A2G6JRZ3_NEPCE</name>
<sequence length="159" mass="18406">MEPVWRLIKGCEWDLQAIINGLETMDFSSNVRDNSLLKVHTDLSVRKYFNREHCVVPPSHIGLLDPLMAEPNIWDSRQLARLITHQQFTSLRSEQKSSLGHHGSNFKTPDLGEITLTLLNPVENCIGHMHKNRLHIFRGKQPFISLIPRFIWPKPRLTP</sequence>
<gene>
    <name evidence="1" type="ORF">CSA60_00870</name>
</gene>
<dbReference type="EMBL" id="PDSH01000008">
    <property type="protein sequence ID" value="PIE25299.1"/>
    <property type="molecule type" value="Genomic_DNA"/>
</dbReference>
<proteinExistence type="predicted"/>